<dbReference type="AlphaFoldDB" id="A0A6C0K621"/>
<name>A0A6C0K621_9ZZZZ</name>
<proteinExistence type="predicted"/>
<sequence length="200" mass="23471">MSFPENIEFPARYMTYREFFDINNLFDEKYLEYKFIVSGNGGVSNKNGRIKELVLSYDDNNILRIFEKEISNNKTDVTDKIIYIYGTPITNSRGDAEANIVYSTIVELIIINNQTERKEYKRDTEYSDKEREYYGSAFSVNEYNKYKDDGITGGRKASVKKEICGRLRSIYKIQGSRKEHIKYKGRLITVADYKRLMKKA</sequence>
<organism evidence="1">
    <name type="scientific">viral metagenome</name>
    <dbReference type="NCBI Taxonomy" id="1070528"/>
    <lineage>
        <taxon>unclassified sequences</taxon>
        <taxon>metagenomes</taxon>
        <taxon>organismal metagenomes</taxon>
    </lineage>
</organism>
<dbReference type="EMBL" id="MN740821">
    <property type="protein sequence ID" value="QHU13512.1"/>
    <property type="molecule type" value="Genomic_DNA"/>
</dbReference>
<reference evidence="1" key="1">
    <citation type="journal article" date="2020" name="Nature">
        <title>Giant virus diversity and host interactions through global metagenomics.</title>
        <authorList>
            <person name="Schulz F."/>
            <person name="Roux S."/>
            <person name="Paez-Espino D."/>
            <person name="Jungbluth S."/>
            <person name="Walsh D.A."/>
            <person name="Denef V.J."/>
            <person name="McMahon K.D."/>
            <person name="Konstantinidis K.T."/>
            <person name="Eloe-Fadrosh E.A."/>
            <person name="Kyrpides N.C."/>
            <person name="Woyke T."/>
        </authorList>
    </citation>
    <scope>NUCLEOTIDE SEQUENCE</scope>
    <source>
        <strain evidence="1">GVMAG-S-1101178-73</strain>
    </source>
</reference>
<accession>A0A6C0K621</accession>
<evidence type="ECO:0000313" key="1">
    <source>
        <dbReference type="EMBL" id="QHU13512.1"/>
    </source>
</evidence>
<protein>
    <submittedName>
        <fullName evidence="1">Uncharacterized protein</fullName>
    </submittedName>
</protein>